<evidence type="ECO:0000313" key="1">
    <source>
        <dbReference type="EMBL" id="RXN34158.1"/>
    </source>
</evidence>
<comment type="caution">
    <text evidence="1">The sequence shown here is derived from an EMBL/GenBank/DDBJ whole genome shotgun (WGS) entry which is preliminary data.</text>
</comment>
<proteinExistence type="predicted"/>
<gene>
    <name evidence="1" type="ORF">ROHU_004097</name>
</gene>
<reference evidence="1 2" key="1">
    <citation type="submission" date="2018-03" db="EMBL/GenBank/DDBJ databases">
        <title>Draft genome sequence of Rohu Carp (Labeo rohita).</title>
        <authorList>
            <person name="Das P."/>
            <person name="Kushwaha B."/>
            <person name="Joshi C.G."/>
            <person name="Kumar D."/>
            <person name="Nagpure N.S."/>
            <person name="Sahoo L."/>
            <person name="Das S.P."/>
            <person name="Bit A."/>
            <person name="Patnaik S."/>
            <person name="Meher P.K."/>
            <person name="Jayasankar P."/>
            <person name="Koringa P.G."/>
            <person name="Patel N.V."/>
            <person name="Hinsu A.T."/>
            <person name="Kumar R."/>
            <person name="Pandey M."/>
            <person name="Agarwal S."/>
            <person name="Srivastava S."/>
            <person name="Singh M."/>
            <person name="Iquebal M.A."/>
            <person name="Jaiswal S."/>
            <person name="Angadi U.B."/>
            <person name="Kumar N."/>
            <person name="Raza M."/>
            <person name="Shah T.M."/>
            <person name="Rai A."/>
            <person name="Jena J.K."/>
        </authorList>
    </citation>
    <scope>NUCLEOTIDE SEQUENCE [LARGE SCALE GENOMIC DNA]</scope>
    <source>
        <strain evidence="1">DASCIFA01</strain>
        <tissue evidence="1">Testis</tissue>
    </source>
</reference>
<evidence type="ECO:0000313" key="2">
    <source>
        <dbReference type="Proteomes" id="UP000290572"/>
    </source>
</evidence>
<protein>
    <submittedName>
        <fullName evidence="1">Uncharacterized protein</fullName>
    </submittedName>
</protein>
<dbReference type="EMBL" id="QBIY01011207">
    <property type="protein sequence ID" value="RXN34158.1"/>
    <property type="molecule type" value="Genomic_DNA"/>
</dbReference>
<accession>A0A498NQX1</accession>
<name>A0A498NQX1_LABRO</name>
<organism evidence="1 2">
    <name type="scientific">Labeo rohita</name>
    <name type="common">Indian major carp</name>
    <name type="synonym">Cyprinus rohita</name>
    <dbReference type="NCBI Taxonomy" id="84645"/>
    <lineage>
        <taxon>Eukaryota</taxon>
        <taxon>Metazoa</taxon>
        <taxon>Chordata</taxon>
        <taxon>Craniata</taxon>
        <taxon>Vertebrata</taxon>
        <taxon>Euteleostomi</taxon>
        <taxon>Actinopterygii</taxon>
        <taxon>Neopterygii</taxon>
        <taxon>Teleostei</taxon>
        <taxon>Ostariophysi</taxon>
        <taxon>Cypriniformes</taxon>
        <taxon>Cyprinidae</taxon>
        <taxon>Labeoninae</taxon>
        <taxon>Labeonini</taxon>
        <taxon>Labeo</taxon>
    </lineage>
</organism>
<keyword evidence="2" id="KW-1185">Reference proteome</keyword>
<sequence>MGGARVISHRCLAQAKLNGSLQECFSSSALHDLLMDYYVGGDPQTRLCAQSLSPCTLVNLFENFPVGGGNLLNEP</sequence>
<dbReference type="Proteomes" id="UP000290572">
    <property type="component" value="Unassembled WGS sequence"/>
</dbReference>
<dbReference type="AlphaFoldDB" id="A0A498NQX1"/>